<accession>A0AC35FG14</accession>
<name>A0AC35FG14_9BILA</name>
<dbReference type="WBParaSite" id="PS1159_v2.g17108.t1">
    <property type="protein sequence ID" value="PS1159_v2.g17108.t1"/>
    <property type="gene ID" value="PS1159_v2.g17108"/>
</dbReference>
<reference evidence="2" key="1">
    <citation type="submission" date="2022-11" db="UniProtKB">
        <authorList>
            <consortium name="WormBaseParasite"/>
        </authorList>
    </citation>
    <scope>IDENTIFICATION</scope>
</reference>
<sequence>MFILFLILFGVVNAQLECSQNNIPVFTINDYSLFQSPNFPQGFIGDTVLSSCGIQINAENPNFNLRVLMINGAASRVEFFNSSDILSKYSISNYSSNFLAKDFSFPFNSVIIKIYHNSTIHNWTAYQAAAVAYDPLMVNCSCLLSTKVFDFYSNSDLIIPILATANTNKNCNWIFNIGSLQQLKIVIREIAVFPYSSIVLYDNENLIYNFTNQIHDNDDPLILYFNGTSFNLTFATTNDALNAHSYFYFFVSAVKILTTYTSDGCLMPQINGSTTTYTNIDYYNGYPANQRCDNIIMFPPNYEAMIGVYEYNYEACCDIVSLTNDNNQSLTLKAIYDDDYNDYVPDFKYLTSKFNGSVLSFISDGSIQEAGYKIILTAYECVCEKQSYVIECNETVRVTPLNNNEHFCDKMDCIYQITSNCPGSYFRLDPWFFGLRDDIDSALLKNNGNLVENFTSDTDDEGYQNFLKDYVFTLEFHSGISKDFVDTYKLWYIDIVPVYPTFVKIMLDETSPSHVLWLGDMDNNCAYTVCAAKGQLEIFITLKAFFIWEFNNLELFDDSDLRNYVGNFHDALTSVSSALPKSRKSTSGCFTIYSHYPHPYDEFAETNHTILFKVEEGKFNSKKLLIKK</sequence>
<evidence type="ECO:0000313" key="1">
    <source>
        <dbReference type="Proteomes" id="UP000887580"/>
    </source>
</evidence>
<protein>
    <submittedName>
        <fullName evidence="2">CUB domain-containing protein</fullName>
    </submittedName>
</protein>
<dbReference type="Proteomes" id="UP000887580">
    <property type="component" value="Unplaced"/>
</dbReference>
<organism evidence="1 2">
    <name type="scientific">Panagrolaimus sp. PS1159</name>
    <dbReference type="NCBI Taxonomy" id="55785"/>
    <lineage>
        <taxon>Eukaryota</taxon>
        <taxon>Metazoa</taxon>
        <taxon>Ecdysozoa</taxon>
        <taxon>Nematoda</taxon>
        <taxon>Chromadorea</taxon>
        <taxon>Rhabditida</taxon>
        <taxon>Tylenchina</taxon>
        <taxon>Panagrolaimomorpha</taxon>
        <taxon>Panagrolaimoidea</taxon>
        <taxon>Panagrolaimidae</taxon>
        <taxon>Panagrolaimus</taxon>
    </lineage>
</organism>
<evidence type="ECO:0000313" key="2">
    <source>
        <dbReference type="WBParaSite" id="PS1159_v2.g17108.t1"/>
    </source>
</evidence>
<proteinExistence type="predicted"/>